<feature type="compositionally biased region" description="Basic and acidic residues" evidence="1">
    <location>
        <begin position="56"/>
        <end position="76"/>
    </location>
</feature>
<organism evidence="2 3">
    <name type="scientific">Nocardia africana</name>
    <dbReference type="NCBI Taxonomy" id="134964"/>
    <lineage>
        <taxon>Bacteria</taxon>
        <taxon>Bacillati</taxon>
        <taxon>Actinomycetota</taxon>
        <taxon>Actinomycetes</taxon>
        <taxon>Mycobacteriales</taxon>
        <taxon>Nocardiaceae</taxon>
        <taxon>Nocardia</taxon>
    </lineage>
</organism>
<evidence type="ECO:0008006" key="4">
    <source>
        <dbReference type="Google" id="ProtNLM"/>
    </source>
</evidence>
<dbReference type="AlphaFoldDB" id="A0A378X0P6"/>
<name>A0A378X0P6_9NOCA</name>
<reference evidence="2 3" key="1">
    <citation type="submission" date="2018-06" db="EMBL/GenBank/DDBJ databases">
        <authorList>
            <consortium name="Pathogen Informatics"/>
            <person name="Doyle S."/>
        </authorList>
    </citation>
    <scope>NUCLEOTIDE SEQUENCE [LARGE SCALE GENOMIC DNA]</scope>
    <source>
        <strain evidence="2 3">NCTC13184</strain>
    </source>
</reference>
<evidence type="ECO:0000313" key="2">
    <source>
        <dbReference type="EMBL" id="SUA46244.1"/>
    </source>
</evidence>
<sequence>MTVTNDDDWCDWCALEIRGVPLRVDGRVFCSETCLSAYHAGSKSRSLIELPQRPGIDADPKATEKLGRLETEGPPR</sequence>
<dbReference type="RefSeq" id="WP_062964121.1">
    <property type="nucleotide sequence ID" value="NZ_JAJFOE010000001.1"/>
</dbReference>
<evidence type="ECO:0000256" key="1">
    <source>
        <dbReference type="SAM" id="MobiDB-lite"/>
    </source>
</evidence>
<dbReference type="Proteomes" id="UP000255082">
    <property type="component" value="Unassembled WGS sequence"/>
</dbReference>
<accession>A0A378X0P6</accession>
<dbReference type="OrthoDB" id="4576200at2"/>
<gene>
    <name evidence="2" type="ORF">NCTC13184_04769</name>
</gene>
<dbReference type="EMBL" id="UGRU01000001">
    <property type="protein sequence ID" value="SUA46244.1"/>
    <property type="molecule type" value="Genomic_DNA"/>
</dbReference>
<evidence type="ECO:0000313" key="3">
    <source>
        <dbReference type="Proteomes" id="UP000255082"/>
    </source>
</evidence>
<protein>
    <recommendedName>
        <fullName evidence="4">TRASH domain-containing protein</fullName>
    </recommendedName>
</protein>
<proteinExistence type="predicted"/>
<feature type="region of interest" description="Disordered" evidence="1">
    <location>
        <begin position="49"/>
        <end position="76"/>
    </location>
</feature>